<evidence type="ECO:0000256" key="1">
    <source>
        <dbReference type="SAM" id="MobiDB-lite"/>
    </source>
</evidence>
<accession>A0A1A9AJC0</accession>
<feature type="transmembrane region" description="Helical" evidence="2">
    <location>
        <begin position="556"/>
        <end position="583"/>
    </location>
</feature>
<keyword evidence="4" id="KW-1185">Reference proteome</keyword>
<keyword evidence="2" id="KW-0812">Transmembrane</keyword>
<dbReference type="EMBL" id="FLRD01001037">
    <property type="protein sequence ID" value="SBT56257.1"/>
    <property type="molecule type" value="Genomic_DNA"/>
</dbReference>
<feature type="compositionally biased region" description="Polar residues" evidence="1">
    <location>
        <begin position="300"/>
        <end position="323"/>
    </location>
</feature>
<feature type="compositionally biased region" description="Low complexity" evidence="1">
    <location>
        <begin position="413"/>
        <end position="428"/>
    </location>
</feature>
<dbReference type="AlphaFoldDB" id="A0A1A9AJC0"/>
<feature type="compositionally biased region" description="Polar residues" evidence="1">
    <location>
        <begin position="341"/>
        <end position="380"/>
    </location>
</feature>
<name>A0A1A9AJC0_PLAOA</name>
<protein>
    <submittedName>
        <fullName evidence="3">STP1 protein</fullName>
    </submittedName>
</protein>
<feature type="compositionally biased region" description="Polar residues" evidence="1">
    <location>
        <begin position="257"/>
        <end position="281"/>
    </location>
</feature>
<evidence type="ECO:0000256" key="2">
    <source>
        <dbReference type="SAM" id="Phobius"/>
    </source>
</evidence>
<keyword evidence="2" id="KW-0472">Membrane</keyword>
<sequence>MAQDAEYTILTRYIHIDVFLNWIESDIKKFIHTYGHKKCGLMHVELCEEIKKIINERKTLILKPMDEKGKQKWNSEWRKKKNGFLKKLFKEEGFIYTCDSNKNANNPSLNQLLSKHIDFCKKKDARRAAVVAKPKYSECVQYNSWIETQKKSFQQEYLNNVRDFKRPNVHKYFSTKEHPGGHDPLATYFKSKLDCDIYNPASKKYQKELVEKAPTNRLQSPGASSIKKESHAKDERSVTDGDSASEKKEINEKKSLQTELHTPKSQITSPPNTQLDGTNSDKNTHERTKAPASADGKSGGNTEATSIKSESPTNGPPTAQNEVPPQAGSPPPPLKDARLTPATQSVSAPKATISLSSSHSTVQDTTSSKTPVTSANTHSAKTLPEPSAAVPSLAQTQPSASDTPPAIIASQEPGTPASSSASTFTTPITTTTMSPAAVASLTMSTLQVPIPSTDQVPSVPGSQEPPPPSASGESKAKEPITVAQAPTAHNGSDTRGLLDPTQPDSADGNEIITLPKNIPQQSKDSAPVSSTTLPEGAQPSGKPSITSTKFPPLTTIIPTIIIILAAITLLFQLYKYTSFGFLLGRRKKRKKQDLKRILEISEKPTYKSPNIAAHELEDPNLVEQTVENDVYIKLLKINRYKQEMQKRKKENKKILIEVHMEVFEEYKNDEWELHKGDFLEICLRGFINEENETYQNFPNSKLTINNINEKTIEDIQKQEILWNNWIEDHRNILEQWKLSRTHKMYIIIIEFRKYIRSKKCSIYLQ</sequence>
<dbReference type="Proteomes" id="UP000078555">
    <property type="component" value="Unassembled WGS sequence"/>
</dbReference>
<gene>
    <name evidence="3" type="ORF">POVWA1_075140</name>
</gene>
<evidence type="ECO:0000313" key="4">
    <source>
        <dbReference type="Proteomes" id="UP000078555"/>
    </source>
</evidence>
<keyword evidence="2" id="KW-1133">Transmembrane helix</keyword>
<feature type="compositionally biased region" description="Polar residues" evidence="1">
    <location>
        <begin position="393"/>
        <end position="402"/>
    </location>
</feature>
<feature type="compositionally biased region" description="Polar residues" evidence="1">
    <location>
        <begin position="518"/>
        <end position="533"/>
    </location>
</feature>
<proteinExistence type="predicted"/>
<evidence type="ECO:0000313" key="3">
    <source>
        <dbReference type="EMBL" id="SBT56257.1"/>
    </source>
</evidence>
<reference evidence="4" key="1">
    <citation type="submission" date="2016-05" db="EMBL/GenBank/DDBJ databases">
        <authorList>
            <person name="Naeem R."/>
        </authorList>
    </citation>
    <scope>NUCLEOTIDE SEQUENCE [LARGE SCALE GENOMIC DNA]</scope>
</reference>
<organism evidence="3 4">
    <name type="scientific">Plasmodium ovale wallikeri</name>
    <dbReference type="NCBI Taxonomy" id="864142"/>
    <lineage>
        <taxon>Eukaryota</taxon>
        <taxon>Sar</taxon>
        <taxon>Alveolata</taxon>
        <taxon>Apicomplexa</taxon>
        <taxon>Aconoidasida</taxon>
        <taxon>Haemosporida</taxon>
        <taxon>Plasmodiidae</taxon>
        <taxon>Plasmodium</taxon>
        <taxon>Plasmodium (Plasmodium)</taxon>
    </lineage>
</organism>
<feature type="region of interest" description="Disordered" evidence="1">
    <location>
        <begin position="448"/>
        <end position="549"/>
    </location>
</feature>
<feature type="compositionally biased region" description="Basic and acidic residues" evidence="1">
    <location>
        <begin position="226"/>
        <end position="256"/>
    </location>
</feature>
<feature type="region of interest" description="Disordered" evidence="1">
    <location>
        <begin position="211"/>
        <end position="428"/>
    </location>
</feature>